<feature type="region of interest" description="Disordered" evidence="1">
    <location>
        <begin position="328"/>
        <end position="365"/>
    </location>
</feature>
<feature type="region of interest" description="Disordered" evidence="1">
    <location>
        <begin position="209"/>
        <end position="230"/>
    </location>
</feature>
<organism evidence="2 3">
    <name type="scientific">Aspergillus indologenus CBS 114.80</name>
    <dbReference type="NCBI Taxonomy" id="1450541"/>
    <lineage>
        <taxon>Eukaryota</taxon>
        <taxon>Fungi</taxon>
        <taxon>Dikarya</taxon>
        <taxon>Ascomycota</taxon>
        <taxon>Pezizomycotina</taxon>
        <taxon>Eurotiomycetes</taxon>
        <taxon>Eurotiomycetidae</taxon>
        <taxon>Eurotiales</taxon>
        <taxon>Aspergillaceae</taxon>
        <taxon>Aspergillus</taxon>
        <taxon>Aspergillus subgen. Circumdati</taxon>
    </lineage>
</organism>
<gene>
    <name evidence="2" type="ORF">BP00DRAFT_413692</name>
</gene>
<proteinExistence type="predicted"/>
<evidence type="ECO:0000313" key="2">
    <source>
        <dbReference type="EMBL" id="PYI33720.1"/>
    </source>
</evidence>
<evidence type="ECO:0000313" key="3">
    <source>
        <dbReference type="Proteomes" id="UP000248817"/>
    </source>
</evidence>
<feature type="compositionally biased region" description="Polar residues" evidence="1">
    <location>
        <begin position="217"/>
        <end position="230"/>
    </location>
</feature>
<evidence type="ECO:0000256" key="1">
    <source>
        <dbReference type="SAM" id="MobiDB-lite"/>
    </source>
</evidence>
<reference evidence="2 3" key="1">
    <citation type="submission" date="2018-02" db="EMBL/GenBank/DDBJ databases">
        <title>The genomes of Aspergillus section Nigri reveals drivers in fungal speciation.</title>
        <authorList>
            <consortium name="DOE Joint Genome Institute"/>
            <person name="Vesth T.C."/>
            <person name="Nybo J."/>
            <person name="Theobald S."/>
            <person name="Brandl J."/>
            <person name="Frisvad J.C."/>
            <person name="Nielsen K.F."/>
            <person name="Lyhne E.K."/>
            <person name="Kogle M.E."/>
            <person name="Kuo A."/>
            <person name="Riley R."/>
            <person name="Clum A."/>
            <person name="Nolan M."/>
            <person name="Lipzen A."/>
            <person name="Salamov A."/>
            <person name="Henrissat B."/>
            <person name="Wiebenga A."/>
            <person name="De vries R.P."/>
            <person name="Grigoriev I.V."/>
            <person name="Mortensen U.H."/>
            <person name="Andersen M.R."/>
            <person name="Baker S.E."/>
        </authorList>
    </citation>
    <scope>NUCLEOTIDE SEQUENCE [LARGE SCALE GENOMIC DNA]</scope>
    <source>
        <strain evidence="2 3">CBS 114.80</strain>
    </source>
</reference>
<keyword evidence="3" id="KW-1185">Reference proteome</keyword>
<feature type="region of interest" description="Disordered" evidence="1">
    <location>
        <begin position="477"/>
        <end position="547"/>
    </location>
</feature>
<dbReference type="EMBL" id="KZ825482">
    <property type="protein sequence ID" value="PYI33720.1"/>
    <property type="molecule type" value="Genomic_DNA"/>
</dbReference>
<accession>A0A2V5IXT4</accession>
<feature type="compositionally biased region" description="Basic and acidic residues" evidence="1">
    <location>
        <begin position="342"/>
        <end position="354"/>
    </location>
</feature>
<protein>
    <submittedName>
        <fullName evidence="2">Uncharacterized protein</fullName>
    </submittedName>
</protein>
<dbReference type="Proteomes" id="UP000248817">
    <property type="component" value="Unassembled WGS sequence"/>
</dbReference>
<sequence>MPSLASQHLLPRDIHARVEDWILRDDEDPPRFYRKLLADQNSATHAAHLRALAQSNADATLPEVGARSPSHLAGTKPTVPGDEKLDRYERRMRHKTKDDRYDYKETKVQKKLERLSKHLRRAIAHKFHAPNVAQDRLTINHRQDLGIFKKGKTSSPVKSRVPILGFLEEDFLAGKPQRLIPRNDVSKTYSESLPDHGTADTTRCEMQNSSYDDHWSQHGTNGRSGNVLRNATRSPRTALDLSSEPDLESYTKNLLRVNFRSPNKATTGIRLWTLEDLHRLLRERETLWGLGKNDTQASQCSRKSLARGFLKRMSSSSPIRIKSTAPMPSKKIKKTGRGHAIQQEHGDPGIESRAKISSANPRTPSYAHRQEKFMPKVIRGSITPTESSKYILSRGNGRHGMSEMPDRPDSPYFEHKDEVCPQASCQAQSNSMFVTSSANEIIDDCFPLSPSKMDYAALEAACDAILATESDFFQSSQEHFRDNSTAGVKPGIPTRRPESALERKPSARDTHEDTHGYANDDRTSYDLSSKTEDRSGKPPASDAVRDAPLSRYLRTAYTGGLFTENEIMPIQAEFTTHAEGCLECRLRQGSGSHCEPTGLQIDISDDLEGFWQRRMLY</sequence>
<feature type="region of interest" description="Disordered" evidence="1">
    <location>
        <begin position="63"/>
        <end position="83"/>
    </location>
</feature>
<dbReference type="AlphaFoldDB" id="A0A2V5IXT4"/>
<feature type="compositionally biased region" description="Basic and acidic residues" evidence="1">
    <location>
        <begin position="495"/>
        <end position="536"/>
    </location>
</feature>
<name>A0A2V5IXT4_9EURO</name>